<feature type="compositionally biased region" description="Polar residues" evidence="1">
    <location>
        <begin position="14"/>
        <end position="29"/>
    </location>
</feature>
<dbReference type="OMA" id="WSYAFLH"/>
<feature type="region of interest" description="Disordered" evidence="1">
    <location>
        <begin position="1"/>
        <end position="42"/>
    </location>
</feature>
<evidence type="ECO:0000256" key="1">
    <source>
        <dbReference type="SAM" id="MobiDB-lite"/>
    </source>
</evidence>
<reference evidence="2 3" key="1">
    <citation type="journal article" date="2012" name="Nat. Genet.">
        <title>Plasmodium cynomolgi genome sequences provide insight into Plasmodium vivax and the monkey malaria clade.</title>
        <authorList>
            <person name="Tachibana S."/>
            <person name="Sullivan S.A."/>
            <person name="Kawai S."/>
            <person name="Nakamura S."/>
            <person name="Kim H.R."/>
            <person name="Goto N."/>
            <person name="Arisue N."/>
            <person name="Palacpac N.M.Q."/>
            <person name="Honma H."/>
            <person name="Yagi M."/>
            <person name="Tougan T."/>
            <person name="Katakai Y."/>
            <person name="Kaneko O."/>
            <person name="Mita T."/>
            <person name="Kita K."/>
            <person name="Yasutomi Y."/>
            <person name="Sutton P.L."/>
            <person name="Shakhbatyan R."/>
            <person name="Horii T."/>
            <person name="Yasunaga T."/>
            <person name="Barnwell J.W."/>
            <person name="Escalante A.A."/>
            <person name="Carlton J.M."/>
            <person name="Tanabe K."/>
        </authorList>
    </citation>
    <scope>NUCLEOTIDE SEQUENCE [LARGE SCALE GENOMIC DNA]</scope>
    <source>
        <strain evidence="2 3">B</strain>
    </source>
</reference>
<dbReference type="EMBL" id="DF157094">
    <property type="protein sequence ID" value="GAB64600.1"/>
    <property type="molecule type" value="Genomic_DNA"/>
</dbReference>
<keyword evidence="3" id="KW-1185">Reference proteome</keyword>
<dbReference type="Proteomes" id="UP000006319">
    <property type="component" value="Chromosome 2"/>
</dbReference>
<dbReference type="GeneID" id="14690968"/>
<organism evidence="2 3">
    <name type="scientific">Plasmodium cynomolgi (strain B)</name>
    <dbReference type="NCBI Taxonomy" id="1120755"/>
    <lineage>
        <taxon>Eukaryota</taxon>
        <taxon>Sar</taxon>
        <taxon>Alveolata</taxon>
        <taxon>Apicomplexa</taxon>
        <taxon>Aconoidasida</taxon>
        <taxon>Haemosporida</taxon>
        <taxon>Plasmodiidae</taxon>
        <taxon>Plasmodium</taxon>
        <taxon>Plasmodium (Plasmodium)</taxon>
    </lineage>
</organism>
<proteinExistence type="predicted"/>
<sequence>HTSGNKQEQRYSPLPNSHTSGNKQEQSYSPLRWRKNRKSKSNTYRASMFHEEITDKKNVNDNEQILRIIHRSSITQFSVEDCTLFLNYIIRNKKNKNTHDQGKNVCRLKLTSSLYKEAITKVIRSVLTHEQKYFCFFFQKFVELRDLNAIERMLMHMHTNQLFRSFTFYSLTEIFYNLAILNFERERSEEVLKTVLDYLLSIVIRTNGHLRHLEKKLINHATVQGAGGKAVYIESFAKRGRHHEGIFYPGEMKAKRKKTTSLAVSNGDGQYSNQFDVNSLSNVMLYKLIYGLAKINRKKELVKEFLVLLIPYVRFKLQSMDYVFSNERPDIIVKVLWSYAFLQVRHVNLFLDISLCIQVSINQLKLDQLKIVKNIFLNFFIYDELLLDTLEERIDYMEEKWPGPLSQPRKKPFKKKKRRVTLTDQVKLKVER</sequence>
<dbReference type="eggNOG" id="ENOG502SY7M">
    <property type="taxonomic scope" value="Eukaryota"/>
</dbReference>
<dbReference type="OrthoDB" id="333770at2759"/>
<evidence type="ECO:0000313" key="2">
    <source>
        <dbReference type="EMBL" id="GAB64600.1"/>
    </source>
</evidence>
<dbReference type="AlphaFoldDB" id="K6URU4"/>
<dbReference type="VEuPathDB" id="PlasmoDB:PCYB_021690"/>
<name>K6URU4_PLACD</name>
<feature type="non-terminal residue" evidence="2">
    <location>
        <position position="1"/>
    </location>
</feature>
<dbReference type="KEGG" id="pcy:PCYB_021690"/>
<evidence type="ECO:0000313" key="3">
    <source>
        <dbReference type="Proteomes" id="UP000006319"/>
    </source>
</evidence>
<accession>K6URU4</accession>
<protein>
    <submittedName>
        <fullName evidence="2">Uncharacterized protein</fullName>
    </submittedName>
</protein>
<gene>
    <name evidence="2" type="ORF">PCYB_021690</name>
</gene>
<dbReference type="RefSeq" id="XP_004220567.1">
    <property type="nucleotide sequence ID" value="XM_004220519.1"/>
</dbReference>